<evidence type="ECO:0000313" key="3">
    <source>
        <dbReference type="Proteomes" id="UP000663891"/>
    </source>
</evidence>
<dbReference type="AlphaFoldDB" id="A0A814P7R0"/>
<feature type="transmembrane region" description="Helical" evidence="1">
    <location>
        <begin position="76"/>
        <end position="99"/>
    </location>
</feature>
<comment type="caution">
    <text evidence="2">The sequence shown here is derived from an EMBL/GenBank/DDBJ whole genome shotgun (WGS) entry which is preliminary data.</text>
</comment>
<evidence type="ECO:0000256" key="1">
    <source>
        <dbReference type="SAM" id="Phobius"/>
    </source>
</evidence>
<organism evidence="2 3">
    <name type="scientific">Adineta steineri</name>
    <dbReference type="NCBI Taxonomy" id="433720"/>
    <lineage>
        <taxon>Eukaryota</taxon>
        <taxon>Metazoa</taxon>
        <taxon>Spiralia</taxon>
        <taxon>Gnathifera</taxon>
        <taxon>Rotifera</taxon>
        <taxon>Eurotatoria</taxon>
        <taxon>Bdelloidea</taxon>
        <taxon>Adinetida</taxon>
        <taxon>Adinetidae</taxon>
        <taxon>Adineta</taxon>
    </lineage>
</organism>
<protein>
    <submittedName>
        <fullName evidence="2">Uncharacterized protein</fullName>
    </submittedName>
</protein>
<gene>
    <name evidence="2" type="ORF">VCS650_LOCUS20175</name>
</gene>
<keyword evidence="1" id="KW-1133">Transmembrane helix</keyword>
<keyword evidence="1" id="KW-0472">Membrane</keyword>
<dbReference type="Proteomes" id="UP000663891">
    <property type="component" value="Unassembled WGS sequence"/>
</dbReference>
<proteinExistence type="predicted"/>
<feature type="transmembrane region" description="Helical" evidence="1">
    <location>
        <begin position="34"/>
        <end position="56"/>
    </location>
</feature>
<feature type="transmembrane region" description="Helical" evidence="1">
    <location>
        <begin position="151"/>
        <end position="179"/>
    </location>
</feature>
<dbReference type="OrthoDB" id="10054952at2759"/>
<sequence length="188" mass="20106">MLAHRPRFRGRRPIGYGGGGGGGRLPIEYQWKELWPSVVSTIIGTLIILCGFLLFVFEIASLALIGELGLGIAGVYASGVGIWAGIFIMAAGVFIAILICMKSIRLWAFIALCATIAATAFTIIDFGINAARVSESSVTRDFYSASTNVRSAAGLAAAQLSFGIIAFLLCVAFIGLYIFMCVKITRRR</sequence>
<feature type="transmembrane region" description="Helical" evidence="1">
    <location>
        <begin position="106"/>
        <end position="131"/>
    </location>
</feature>
<evidence type="ECO:0000313" key="2">
    <source>
        <dbReference type="EMBL" id="CAF1102417.1"/>
    </source>
</evidence>
<accession>A0A814P7R0</accession>
<reference evidence="2" key="1">
    <citation type="submission" date="2021-02" db="EMBL/GenBank/DDBJ databases">
        <authorList>
            <person name="Nowell W R."/>
        </authorList>
    </citation>
    <scope>NUCLEOTIDE SEQUENCE</scope>
</reference>
<name>A0A814P7R0_9BILA</name>
<dbReference type="EMBL" id="CAJNON010000207">
    <property type="protein sequence ID" value="CAF1102417.1"/>
    <property type="molecule type" value="Genomic_DNA"/>
</dbReference>
<keyword evidence="1" id="KW-0812">Transmembrane</keyword>